<evidence type="ECO:0000256" key="6">
    <source>
        <dbReference type="ARBA" id="ARBA00037900"/>
    </source>
</evidence>
<dbReference type="Pfam" id="PF13499">
    <property type="entry name" value="EF-hand_7"/>
    <property type="match status" value="1"/>
</dbReference>
<organism evidence="10 11">
    <name type="scientific">Larinioides sclopetarius</name>
    <dbReference type="NCBI Taxonomy" id="280406"/>
    <lineage>
        <taxon>Eukaryota</taxon>
        <taxon>Metazoa</taxon>
        <taxon>Ecdysozoa</taxon>
        <taxon>Arthropoda</taxon>
        <taxon>Chelicerata</taxon>
        <taxon>Arachnida</taxon>
        <taxon>Araneae</taxon>
        <taxon>Araneomorphae</taxon>
        <taxon>Entelegynae</taxon>
        <taxon>Araneoidea</taxon>
        <taxon>Araneidae</taxon>
        <taxon>Larinioides</taxon>
    </lineage>
</organism>
<dbReference type="GO" id="GO:0008936">
    <property type="term" value="F:nicotinamidase activity"/>
    <property type="evidence" value="ECO:0007669"/>
    <property type="project" value="UniProtKB-EC"/>
</dbReference>
<dbReference type="Pfam" id="PF00857">
    <property type="entry name" value="Isochorismatase"/>
    <property type="match status" value="1"/>
</dbReference>
<evidence type="ECO:0000256" key="2">
    <source>
        <dbReference type="ARBA" id="ARBA00022642"/>
    </source>
</evidence>
<comment type="pathway">
    <text evidence="6">Cofactor biosynthesis; nicotinate biosynthesis; nicotinate from nicotinamide: step 1/1.</text>
</comment>
<evidence type="ECO:0000313" key="10">
    <source>
        <dbReference type="EMBL" id="CAL1262907.1"/>
    </source>
</evidence>
<proteinExistence type="inferred from homology"/>
<keyword evidence="2" id="KW-0662">Pyridine nucleotide biosynthesis</keyword>
<dbReference type="InterPro" id="IPR000868">
    <property type="entry name" value="Isochorismatase-like_dom"/>
</dbReference>
<dbReference type="InterPro" id="IPR018247">
    <property type="entry name" value="EF_Hand_1_Ca_BS"/>
</dbReference>
<keyword evidence="5" id="KW-0106">Calcium</keyword>
<dbReference type="SUPFAM" id="SSF47473">
    <property type="entry name" value="EF-hand"/>
    <property type="match status" value="1"/>
</dbReference>
<dbReference type="EC" id="3.5.1.19" evidence="7"/>
<comment type="similarity">
    <text evidence="1">Belongs to the isochorismatase family.</text>
</comment>
<evidence type="ECO:0000256" key="8">
    <source>
        <dbReference type="ARBA" id="ARBA00043224"/>
    </source>
</evidence>
<feature type="domain" description="EF-hand" evidence="9">
    <location>
        <begin position="51"/>
        <end position="86"/>
    </location>
</feature>
<dbReference type="InterPro" id="IPR011992">
    <property type="entry name" value="EF-hand-dom_pair"/>
</dbReference>
<evidence type="ECO:0000256" key="1">
    <source>
        <dbReference type="ARBA" id="ARBA00006336"/>
    </source>
</evidence>
<dbReference type="InterPro" id="IPR002048">
    <property type="entry name" value="EF_hand_dom"/>
</dbReference>
<dbReference type="InterPro" id="IPR052347">
    <property type="entry name" value="Isochorismatase_Nicotinamidase"/>
</dbReference>
<dbReference type="PROSITE" id="PS50222">
    <property type="entry name" value="EF_HAND_2"/>
    <property type="match status" value="1"/>
</dbReference>
<comment type="caution">
    <text evidence="10">The sequence shown here is derived from an EMBL/GenBank/DDBJ whole genome shotgun (WGS) entry which is preliminary data.</text>
</comment>
<evidence type="ECO:0000259" key="9">
    <source>
        <dbReference type="PROSITE" id="PS50222"/>
    </source>
</evidence>
<sequence length="339" mass="38616">MAFFDRSFDFVEDTTKLECFHFFDENDKQHFDEDDFKRLITSLLNQNGGTLSESVIKELFLSFDSNADNKIDANEFESLWNNFIIPLKHPVTALLVIDVQNDFIGGSLALKHGSAKQDGYEVVPIINELIEKMHFNVLVYSLDYHPANHISFYDNIKLYKLSNENEKSIEDIKLFDTVLFQGTNGKIEQKLWPKHCVSESWGSELHQNLRVPEESVLIYKGTKPDIDSYSAFWDNMKLAKTELDDLLKQKNVTHVLVCGLAYDYCVSSTALDALELGYAAIIIDDATRGIDENVIQLTKEKLASNNCIFASCSEIPNIVKGKDIRLEFAQVFAKSNKNN</sequence>
<dbReference type="GO" id="GO:0019363">
    <property type="term" value="P:pyridine nucleotide biosynthetic process"/>
    <property type="evidence" value="ECO:0007669"/>
    <property type="project" value="UniProtKB-KW"/>
</dbReference>
<keyword evidence="11" id="KW-1185">Reference proteome</keyword>
<evidence type="ECO:0000256" key="4">
    <source>
        <dbReference type="ARBA" id="ARBA00022801"/>
    </source>
</evidence>
<evidence type="ECO:0000313" key="11">
    <source>
        <dbReference type="Proteomes" id="UP001497382"/>
    </source>
</evidence>
<dbReference type="Gene3D" id="1.10.238.10">
    <property type="entry name" value="EF-hand"/>
    <property type="match status" value="1"/>
</dbReference>
<reference evidence="10 11" key="1">
    <citation type="submission" date="2024-04" db="EMBL/GenBank/DDBJ databases">
        <authorList>
            <person name="Rising A."/>
            <person name="Reimegard J."/>
            <person name="Sonavane S."/>
            <person name="Akerstrom W."/>
            <person name="Nylinder S."/>
            <person name="Hedman E."/>
            <person name="Kallberg Y."/>
        </authorList>
    </citation>
    <scope>NUCLEOTIDE SEQUENCE [LARGE SCALE GENOMIC DNA]</scope>
</reference>
<keyword evidence="4" id="KW-0378">Hydrolase</keyword>
<dbReference type="PANTHER" id="PTHR11080">
    <property type="entry name" value="PYRAZINAMIDASE/NICOTINAMIDASE"/>
    <property type="match status" value="1"/>
</dbReference>
<dbReference type="EMBL" id="CAXIEN010000007">
    <property type="protein sequence ID" value="CAL1262907.1"/>
    <property type="molecule type" value="Genomic_DNA"/>
</dbReference>
<dbReference type="Proteomes" id="UP001497382">
    <property type="component" value="Unassembled WGS sequence"/>
</dbReference>
<accession>A0AAV1YVB7</accession>
<gene>
    <name evidence="10" type="ORF">LARSCL_LOCUS1266</name>
</gene>
<evidence type="ECO:0000256" key="5">
    <source>
        <dbReference type="ARBA" id="ARBA00022837"/>
    </source>
</evidence>
<dbReference type="PANTHER" id="PTHR11080:SF2">
    <property type="entry name" value="LD05707P"/>
    <property type="match status" value="1"/>
</dbReference>
<dbReference type="InterPro" id="IPR036380">
    <property type="entry name" value="Isochorismatase-like_sf"/>
</dbReference>
<dbReference type="GO" id="GO:0005509">
    <property type="term" value="F:calcium ion binding"/>
    <property type="evidence" value="ECO:0007669"/>
    <property type="project" value="InterPro"/>
</dbReference>
<evidence type="ECO:0000256" key="7">
    <source>
        <dbReference type="ARBA" id="ARBA00039017"/>
    </source>
</evidence>
<dbReference type="AlphaFoldDB" id="A0AAV1YVB7"/>
<keyword evidence="3" id="KW-0479">Metal-binding</keyword>
<dbReference type="Gene3D" id="3.40.50.850">
    <property type="entry name" value="Isochorismatase-like"/>
    <property type="match status" value="1"/>
</dbReference>
<protein>
    <recommendedName>
        <fullName evidence="7">nicotinamidase</fullName>
        <ecNumber evidence="7">3.5.1.19</ecNumber>
    </recommendedName>
    <alternativeName>
        <fullName evidence="8">Nicotinamide deamidase</fullName>
    </alternativeName>
</protein>
<dbReference type="PROSITE" id="PS00018">
    <property type="entry name" value="EF_HAND_1"/>
    <property type="match status" value="1"/>
</dbReference>
<name>A0AAV1YVB7_9ARAC</name>
<dbReference type="CDD" id="cd01011">
    <property type="entry name" value="nicotinamidase"/>
    <property type="match status" value="1"/>
</dbReference>
<dbReference type="SUPFAM" id="SSF52499">
    <property type="entry name" value="Isochorismatase-like hydrolases"/>
    <property type="match status" value="1"/>
</dbReference>
<evidence type="ECO:0000256" key="3">
    <source>
        <dbReference type="ARBA" id="ARBA00022723"/>
    </source>
</evidence>